<sequence length="258" mass="27694">MMPTLNPLSTASVAVNAARTLTHELEQRILGPAVEAVAGDGRKQRWEQHKQTRRAELTAGTVDAIRVLGPNAGMDEIAAHVGVSKTVLYRYFTDKNDLAAAVTVTYMESTLLPLLTDVLTDDLADYDLVRTVIGVYVETVAADPNVYVFTTGRSSGSSSAAYTERIFTGAVRSTIEQRLGARGAQVRGARTWATAIVGAIIRAVDGWISSQEQPTSELVDELTMLVWSGLVGIVSMNGDPEAFAAHPPPMPPLPEESE</sequence>
<evidence type="ECO:0000256" key="2">
    <source>
        <dbReference type="PROSITE-ProRule" id="PRU00335"/>
    </source>
</evidence>
<protein>
    <submittedName>
        <fullName evidence="4">AcrR family transcriptional regulator</fullName>
    </submittedName>
</protein>
<feature type="domain" description="HTH tetR-type" evidence="3">
    <location>
        <begin position="51"/>
        <end position="110"/>
    </location>
</feature>
<dbReference type="InterPro" id="IPR036271">
    <property type="entry name" value="Tet_transcr_reg_TetR-rel_C_sf"/>
</dbReference>
<dbReference type="InterPro" id="IPR045823">
    <property type="entry name" value="TetR_C_32"/>
</dbReference>
<proteinExistence type="predicted"/>
<dbReference type="PANTHER" id="PTHR30055:SF160">
    <property type="entry name" value="TRANSCRIPTIONAL REGULATORY PROTEIN (PROBABLY ASNC-FAMILY)-RELATED"/>
    <property type="match status" value="1"/>
</dbReference>
<dbReference type="InterPro" id="IPR009057">
    <property type="entry name" value="Homeodomain-like_sf"/>
</dbReference>
<dbReference type="PANTHER" id="PTHR30055">
    <property type="entry name" value="HTH-TYPE TRANSCRIPTIONAL REGULATOR RUTR"/>
    <property type="match status" value="1"/>
</dbReference>
<dbReference type="GO" id="GO:0003700">
    <property type="term" value="F:DNA-binding transcription factor activity"/>
    <property type="evidence" value="ECO:0007669"/>
    <property type="project" value="TreeGrafter"/>
</dbReference>
<keyword evidence="1 2" id="KW-0238">DNA-binding</keyword>
<gene>
    <name evidence="4" type="ORF">BKA16_004404</name>
</gene>
<dbReference type="SUPFAM" id="SSF46689">
    <property type="entry name" value="Homeodomain-like"/>
    <property type="match status" value="1"/>
</dbReference>
<dbReference type="Gene3D" id="1.10.357.10">
    <property type="entry name" value="Tetracycline Repressor, domain 2"/>
    <property type="match status" value="1"/>
</dbReference>
<reference evidence="4 5" key="1">
    <citation type="submission" date="2020-08" db="EMBL/GenBank/DDBJ databases">
        <title>Sequencing the genomes of 1000 actinobacteria strains.</title>
        <authorList>
            <person name="Klenk H.-P."/>
        </authorList>
    </citation>
    <scope>NUCLEOTIDE SEQUENCE [LARGE SCALE GENOMIC DNA]</scope>
    <source>
        <strain evidence="4 5">DSM 45298</strain>
    </source>
</reference>
<dbReference type="Pfam" id="PF19344">
    <property type="entry name" value="TetR_C_32"/>
    <property type="match status" value="1"/>
</dbReference>
<dbReference type="GO" id="GO:0000976">
    <property type="term" value="F:transcription cis-regulatory region binding"/>
    <property type="evidence" value="ECO:0007669"/>
    <property type="project" value="TreeGrafter"/>
</dbReference>
<organism evidence="4 5">
    <name type="scientific">Gordonia humi</name>
    <dbReference type="NCBI Taxonomy" id="686429"/>
    <lineage>
        <taxon>Bacteria</taxon>
        <taxon>Bacillati</taxon>
        <taxon>Actinomycetota</taxon>
        <taxon>Actinomycetes</taxon>
        <taxon>Mycobacteriales</taxon>
        <taxon>Gordoniaceae</taxon>
        <taxon>Gordonia</taxon>
    </lineage>
</organism>
<dbReference type="AlphaFoldDB" id="A0A840F1U5"/>
<dbReference type="Pfam" id="PF00440">
    <property type="entry name" value="TetR_N"/>
    <property type="match status" value="1"/>
</dbReference>
<accession>A0A840F1U5</accession>
<evidence type="ECO:0000313" key="4">
    <source>
        <dbReference type="EMBL" id="MBB4137852.1"/>
    </source>
</evidence>
<keyword evidence="5" id="KW-1185">Reference proteome</keyword>
<dbReference type="Proteomes" id="UP000551501">
    <property type="component" value="Unassembled WGS sequence"/>
</dbReference>
<dbReference type="EMBL" id="JACIFP010000001">
    <property type="protein sequence ID" value="MBB4137852.1"/>
    <property type="molecule type" value="Genomic_DNA"/>
</dbReference>
<dbReference type="PROSITE" id="PS50977">
    <property type="entry name" value="HTH_TETR_2"/>
    <property type="match status" value="1"/>
</dbReference>
<evidence type="ECO:0000256" key="1">
    <source>
        <dbReference type="ARBA" id="ARBA00023125"/>
    </source>
</evidence>
<dbReference type="SUPFAM" id="SSF48498">
    <property type="entry name" value="Tetracyclin repressor-like, C-terminal domain"/>
    <property type="match status" value="1"/>
</dbReference>
<evidence type="ECO:0000259" key="3">
    <source>
        <dbReference type="PROSITE" id="PS50977"/>
    </source>
</evidence>
<dbReference type="InterPro" id="IPR050109">
    <property type="entry name" value="HTH-type_TetR-like_transc_reg"/>
</dbReference>
<evidence type="ECO:0000313" key="5">
    <source>
        <dbReference type="Proteomes" id="UP000551501"/>
    </source>
</evidence>
<dbReference type="InterPro" id="IPR001647">
    <property type="entry name" value="HTH_TetR"/>
</dbReference>
<feature type="DNA-binding region" description="H-T-H motif" evidence="2">
    <location>
        <begin position="73"/>
        <end position="92"/>
    </location>
</feature>
<name>A0A840F1U5_9ACTN</name>
<comment type="caution">
    <text evidence="4">The sequence shown here is derived from an EMBL/GenBank/DDBJ whole genome shotgun (WGS) entry which is preliminary data.</text>
</comment>